<reference evidence="6" key="1">
    <citation type="submission" date="2016-10" db="EMBL/GenBank/DDBJ databases">
        <authorList>
            <person name="Varghese N."/>
            <person name="Submissions S."/>
        </authorList>
    </citation>
    <scope>NUCLEOTIDE SEQUENCE [LARGE SCALE GENOMIC DNA]</scope>
    <source>
        <strain evidence="6">CGMCC 4.578</strain>
    </source>
</reference>
<keyword evidence="6" id="KW-1185">Reference proteome</keyword>
<evidence type="ECO:0000259" key="4">
    <source>
        <dbReference type="Pfam" id="PF13439"/>
    </source>
</evidence>
<evidence type="ECO:0000256" key="1">
    <source>
        <dbReference type="ARBA" id="ARBA00022676"/>
    </source>
</evidence>
<feature type="domain" description="Glycosyltransferase subfamily 4-like N-terminal" evidence="4">
    <location>
        <begin position="38"/>
        <end position="208"/>
    </location>
</feature>
<dbReference type="AlphaFoldDB" id="A0A1H9C6F0"/>
<evidence type="ECO:0000313" key="6">
    <source>
        <dbReference type="Proteomes" id="UP000199028"/>
    </source>
</evidence>
<keyword evidence="2 5" id="KW-0808">Transferase</keyword>
<proteinExistence type="predicted"/>
<organism evidence="5 6">
    <name type="scientific">Lentzea flaviverrucosa</name>
    <dbReference type="NCBI Taxonomy" id="200379"/>
    <lineage>
        <taxon>Bacteria</taxon>
        <taxon>Bacillati</taxon>
        <taxon>Actinomycetota</taxon>
        <taxon>Actinomycetes</taxon>
        <taxon>Pseudonocardiales</taxon>
        <taxon>Pseudonocardiaceae</taxon>
        <taxon>Lentzea</taxon>
    </lineage>
</organism>
<dbReference type="Pfam" id="PF00534">
    <property type="entry name" value="Glycos_transf_1"/>
    <property type="match status" value="1"/>
</dbReference>
<dbReference type="InterPro" id="IPR050194">
    <property type="entry name" value="Glycosyltransferase_grp1"/>
</dbReference>
<dbReference type="GO" id="GO:0016757">
    <property type="term" value="F:glycosyltransferase activity"/>
    <property type="evidence" value="ECO:0007669"/>
    <property type="project" value="UniProtKB-KW"/>
</dbReference>
<dbReference type="Gene3D" id="3.40.50.2000">
    <property type="entry name" value="Glycogen Phosphorylase B"/>
    <property type="match status" value="2"/>
</dbReference>
<dbReference type="InterPro" id="IPR001296">
    <property type="entry name" value="Glyco_trans_1"/>
</dbReference>
<dbReference type="PANTHER" id="PTHR45947:SF3">
    <property type="entry name" value="SULFOQUINOVOSYL TRANSFERASE SQD2"/>
    <property type="match status" value="1"/>
</dbReference>
<evidence type="ECO:0000259" key="3">
    <source>
        <dbReference type="Pfam" id="PF00534"/>
    </source>
</evidence>
<sequence>MGGSTGPIAFTRMRIALVSEHADPLTEPGTTDTGRQSLHVAGLASALSALGHQVVVYTRRDHPHVPQRVQTADGYEVVHVPAGPAVRLGSEEVLAHAGDFVEFLKLVWKARRPDVVHGHGWLSGIAAVLSARNSQVPVVQTYHWEGAVPQQDQRAQLPDSTKRLAVERLVGHEAARVVATCSAEARAVLGMGVDRSKLTVVPRGVDLDLFVPGRTPVDRHRPRKIVSVGRLLPRNGFDDLIRALSTTDGAELVIAGGGAQGDMRGDPETKRLLALARSVGVGDRVVFAGHVPYAELPSLLRSADVVACTPRHQSSGGVALEAMACGIPVLATAVGGLVDVVLDGLSGVLVPPGKPEMTAKALRALLTDGTHREVLSAAGHDRAHARYSWDRVASDVVRVYSAAAGTRSAAPAVVASRPARARTGSAPR</sequence>
<protein>
    <submittedName>
        <fullName evidence="5">Glycosyltransferase involved in cell wall bisynthesis</fullName>
    </submittedName>
</protein>
<dbReference type="InterPro" id="IPR028098">
    <property type="entry name" value="Glyco_trans_4-like_N"/>
</dbReference>
<gene>
    <name evidence="5" type="ORF">SAMN05216195_101697</name>
</gene>
<name>A0A1H9C6F0_9PSEU</name>
<keyword evidence="1" id="KW-0328">Glycosyltransferase</keyword>
<dbReference type="GO" id="GO:1901137">
    <property type="term" value="P:carbohydrate derivative biosynthetic process"/>
    <property type="evidence" value="ECO:0007669"/>
    <property type="project" value="UniProtKB-ARBA"/>
</dbReference>
<evidence type="ECO:0000256" key="2">
    <source>
        <dbReference type="ARBA" id="ARBA00022679"/>
    </source>
</evidence>
<accession>A0A1H9C6F0</accession>
<dbReference type="SUPFAM" id="SSF53756">
    <property type="entry name" value="UDP-Glycosyltransferase/glycogen phosphorylase"/>
    <property type="match status" value="1"/>
</dbReference>
<evidence type="ECO:0000313" key="5">
    <source>
        <dbReference type="EMBL" id="SEP96766.1"/>
    </source>
</evidence>
<dbReference type="Pfam" id="PF13439">
    <property type="entry name" value="Glyco_transf_4"/>
    <property type="match status" value="1"/>
</dbReference>
<dbReference type="EMBL" id="FOFT01000001">
    <property type="protein sequence ID" value="SEP96766.1"/>
    <property type="molecule type" value="Genomic_DNA"/>
</dbReference>
<dbReference type="PANTHER" id="PTHR45947">
    <property type="entry name" value="SULFOQUINOVOSYL TRANSFERASE SQD2"/>
    <property type="match status" value="1"/>
</dbReference>
<dbReference type="Proteomes" id="UP000199028">
    <property type="component" value="Unassembled WGS sequence"/>
</dbReference>
<feature type="domain" description="Glycosyl transferase family 1" evidence="3">
    <location>
        <begin position="220"/>
        <end position="379"/>
    </location>
</feature>